<organism evidence="5 6">
    <name type="scientific">Erythrobacter litoralis (strain HTCC2594)</name>
    <dbReference type="NCBI Taxonomy" id="314225"/>
    <lineage>
        <taxon>Bacteria</taxon>
        <taxon>Pseudomonadati</taxon>
        <taxon>Pseudomonadota</taxon>
        <taxon>Alphaproteobacteria</taxon>
        <taxon>Sphingomonadales</taxon>
        <taxon>Erythrobacteraceae</taxon>
        <taxon>Erythrobacter/Porphyrobacter group</taxon>
        <taxon>Erythrobacter</taxon>
    </lineage>
</organism>
<gene>
    <name evidence="5" type="ordered locus">ELI_09725</name>
</gene>
<dbReference type="KEGG" id="eli:ELI_09725"/>
<dbReference type="GO" id="GO:0003904">
    <property type="term" value="F:deoxyribodipyrimidine photo-lyase activity"/>
    <property type="evidence" value="ECO:0007669"/>
    <property type="project" value="TreeGrafter"/>
</dbReference>
<comment type="cofactor">
    <cofactor evidence="3">
        <name>FAD</name>
        <dbReference type="ChEBI" id="CHEBI:57692"/>
    </cofactor>
    <text evidence="3">Binds 1 FAD per subunit.</text>
</comment>
<feature type="binding site" evidence="3">
    <location>
        <position position="73"/>
    </location>
    <ligand>
        <name>FAD</name>
        <dbReference type="ChEBI" id="CHEBI:57692"/>
    </ligand>
</feature>
<dbReference type="GO" id="GO:0003677">
    <property type="term" value="F:DNA binding"/>
    <property type="evidence" value="ECO:0007669"/>
    <property type="project" value="TreeGrafter"/>
</dbReference>
<dbReference type="GO" id="GO:0009416">
    <property type="term" value="P:response to light stimulus"/>
    <property type="evidence" value="ECO:0007669"/>
    <property type="project" value="TreeGrafter"/>
</dbReference>
<keyword evidence="5" id="KW-0456">Lyase</keyword>
<feature type="binding site" evidence="3">
    <location>
        <begin position="177"/>
        <end position="179"/>
    </location>
    <ligand>
        <name>FAD</name>
        <dbReference type="ChEBI" id="CHEBI:57692"/>
    </ligand>
</feature>
<dbReference type="PANTHER" id="PTHR11455:SF9">
    <property type="entry name" value="CRYPTOCHROME CIRCADIAN CLOCK 5 ISOFORM X1"/>
    <property type="match status" value="1"/>
</dbReference>
<protein>
    <submittedName>
        <fullName evidence="5">DNA photolyase-like protein</fullName>
    </submittedName>
</protein>
<evidence type="ECO:0000259" key="4">
    <source>
        <dbReference type="Pfam" id="PF03441"/>
    </source>
</evidence>
<dbReference type="InterPro" id="IPR036134">
    <property type="entry name" value="Crypto/Photolyase_FAD-like_sf"/>
</dbReference>
<evidence type="ECO:0000256" key="2">
    <source>
        <dbReference type="ARBA" id="ARBA00022827"/>
    </source>
</evidence>
<dbReference type="Gene3D" id="1.25.40.80">
    <property type="match status" value="1"/>
</dbReference>
<accession>Q2N8F4</accession>
<dbReference type="OrthoDB" id="9772484at2"/>
<evidence type="ECO:0000256" key="3">
    <source>
        <dbReference type="PIRSR" id="PIRSR602081-1"/>
    </source>
</evidence>
<dbReference type="InterPro" id="IPR002081">
    <property type="entry name" value="Cryptochrome/DNA_photolyase_1"/>
</dbReference>
<keyword evidence="1 3" id="KW-0285">Flavoprotein</keyword>
<feature type="domain" description="Cryptochrome/DNA photolyase FAD-binding" evidence="4">
    <location>
        <begin position="75"/>
        <end position="201"/>
    </location>
</feature>
<dbReference type="Pfam" id="PF03441">
    <property type="entry name" value="FAD_binding_7"/>
    <property type="match status" value="1"/>
</dbReference>
<dbReference type="InterPro" id="IPR005101">
    <property type="entry name" value="Cryptochr/Photolyase_FAD-bd"/>
</dbReference>
<name>Q2N8F4_ERYLH</name>
<evidence type="ECO:0000313" key="5">
    <source>
        <dbReference type="EMBL" id="ABC64037.1"/>
    </source>
</evidence>
<evidence type="ECO:0000313" key="6">
    <source>
        <dbReference type="Proteomes" id="UP000008808"/>
    </source>
</evidence>
<dbReference type="eggNOG" id="COG0415">
    <property type="taxonomic scope" value="Bacteria"/>
</dbReference>
<sequence length="407" mass="45044">MPFTPTRSAGFDRLQAFLPDAGRQYAETRNYDDGPGRGNVSQLSPWLHTGLLREHEVLEATLREHGARAAEKFGNEIFWRVYFKGYLEQRPSIWRSYCQQRDTALTALDRNAGDRTAYEEATEGRTGIGAFDYWAQELIETGYLHNHARMWFASIWIFTLKLDWTLGADFFLRHLVDGDAASNTLSWRWVGGLHTKGKTYLATKDNIARYIGRHPDGPLDAEGLATDASALTEPEDHGRQAPDLPGPAGSESYAEPYALLLHDEAASHVPLDLPKPPALVIGAARPGARSPLPTAKPLRSFARDAVANGTEAARKAWSCPHAEWSPQTPLSDLLTPHGIDLVVTPFLPTGWTRDALWPALAPLAEEGRLVQVLPDLQRATWPHATAGFFGVKKKIETAMREARIVGA</sequence>
<dbReference type="Gene3D" id="1.10.579.10">
    <property type="entry name" value="DNA Cyclobutane Dipyrimidine Photolyase, subunit A, domain 3"/>
    <property type="match status" value="1"/>
</dbReference>
<keyword evidence="2 3" id="KW-0274">FAD</keyword>
<dbReference type="EMBL" id="CP000157">
    <property type="protein sequence ID" value="ABC64037.1"/>
    <property type="molecule type" value="Genomic_DNA"/>
</dbReference>
<dbReference type="HOGENOM" id="CLU_054378_0_0_5"/>
<dbReference type="Proteomes" id="UP000008808">
    <property type="component" value="Chromosome"/>
</dbReference>
<dbReference type="PANTHER" id="PTHR11455">
    <property type="entry name" value="CRYPTOCHROME"/>
    <property type="match status" value="1"/>
</dbReference>
<dbReference type="GO" id="GO:0071949">
    <property type="term" value="F:FAD binding"/>
    <property type="evidence" value="ECO:0007669"/>
    <property type="project" value="TreeGrafter"/>
</dbReference>
<proteinExistence type="predicted"/>
<dbReference type="SUPFAM" id="SSF48173">
    <property type="entry name" value="Cryptochrome/photolyase FAD-binding domain"/>
    <property type="match status" value="1"/>
</dbReference>
<keyword evidence="6" id="KW-1185">Reference proteome</keyword>
<evidence type="ECO:0000256" key="1">
    <source>
        <dbReference type="ARBA" id="ARBA00022630"/>
    </source>
</evidence>
<dbReference type="AlphaFoldDB" id="Q2N8F4"/>
<feature type="binding site" evidence="3">
    <location>
        <position position="25"/>
    </location>
    <ligand>
        <name>FAD</name>
        <dbReference type="ChEBI" id="CHEBI:57692"/>
    </ligand>
</feature>
<dbReference type="STRING" id="314225.ELI_09725"/>
<reference evidence="6" key="1">
    <citation type="journal article" date="2009" name="J. Bacteriol.">
        <title>Complete genome sequence of Erythrobacter litoralis HTCC2594.</title>
        <authorList>
            <person name="Oh H.M."/>
            <person name="Giovannoni S.J."/>
            <person name="Ferriera S."/>
            <person name="Johnson J."/>
            <person name="Cho J.C."/>
        </authorList>
    </citation>
    <scope>NUCLEOTIDE SEQUENCE [LARGE SCALE GENOMIC DNA]</scope>
    <source>
        <strain evidence="6">HTCC2594</strain>
    </source>
</reference>
<feature type="binding site" evidence="3">
    <location>
        <begin position="76"/>
        <end position="83"/>
    </location>
    <ligand>
        <name>FAD</name>
        <dbReference type="ChEBI" id="CHEBI:57692"/>
    </ligand>
</feature>